<protein>
    <submittedName>
        <fullName evidence="1">Uncharacterized protein</fullName>
    </submittedName>
</protein>
<dbReference type="Proteomes" id="UP000230233">
    <property type="component" value="Chromosome IV"/>
</dbReference>
<sequence>MNSYFLQFFGTIRAPGNSTNIVTPLRASKTMIDVLAPVRDSVAAQATTGALPSVGTSSSNGESFLLFQI</sequence>
<dbReference type="EMBL" id="PDUG01000004">
    <property type="protein sequence ID" value="PIC34948.1"/>
    <property type="molecule type" value="Genomic_DNA"/>
</dbReference>
<proteinExistence type="predicted"/>
<dbReference type="AlphaFoldDB" id="A0A2G5U5Y3"/>
<dbReference type="OrthoDB" id="5867664at2759"/>
<evidence type="ECO:0000313" key="2">
    <source>
        <dbReference type="Proteomes" id="UP000230233"/>
    </source>
</evidence>
<accession>A0A2G5U5Y3</accession>
<keyword evidence="2" id="KW-1185">Reference proteome</keyword>
<comment type="caution">
    <text evidence="1">The sequence shown here is derived from an EMBL/GenBank/DDBJ whole genome shotgun (WGS) entry which is preliminary data.</text>
</comment>
<gene>
    <name evidence="1" type="primary">Cnig_chr_IV.g14455</name>
    <name evidence="1" type="ORF">B9Z55_014455</name>
</gene>
<evidence type="ECO:0000313" key="1">
    <source>
        <dbReference type="EMBL" id="PIC34948.1"/>
    </source>
</evidence>
<name>A0A2G5U5Y3_9PELO</name>
<organism evidence="1 2">
    <name type="scientific">Caenorhabditis nigoni</name>
    <dbReference type="NCBI Taxonomy" id="1611254"/>
    <lineage>
        <taxon>Eukaryota</taxon>
        <taxon>Metazoa</taxon>
        <taxon>Ecdysozoa</taxon>
        <taxon>Nematoda</taxon>
        <taxon>Chromadorea</taxon>
        <taxon>Rhabditida</taxon>
        <taxon>Rhabditina</taxon>
        <taxon>Rhabditomorpha</taxon>
        <taxon>Rhabditoidea</taxon>
        <taxon>Rhabditidae</taxon>
        <taxon>Peloderinae</taxon>
        <taxon>Caenorhabditis</taxon>
    </lineage>
</organism>
<reference evidence="2" key="1">
    <citation type="submission" date="2017-10" db="EMBL/GenBank/DDBJ databases">
        <title>Rapid genome shrinkage in a self-fertile nematode reveals novel sperm competition proteins.</title>
        <authorList>
            <person name="Yin D."/>
            <person name="Schwarz E.M."/>
            <person name="Thomas C.G."/>
            <person name="Felde R.L."/>
            <person name="Korf I.F."/>
            <person name="Cutter A.D."/>
            <person name="Schartner C.M."/>
            <person name="Ralston E.J."/>
            <person name="Meyer B.J."/>
            <person name="Haag E.S."/>
        </authorList>
    </citation>
    <scope>NUCLEOTIDE SEQUENCE [LARGE SCALE GENOMIC DNA]</scope>
    <source>
        <strain evidence="2">JU1422</strain>
    </source>
</reference>